<feature type="domain" description="Spt5 C-terminal" evidence="12">
    <location>
        <begin position="800"/>
        <end position="974"/>
    </location>
</feature>
<feature type="compositionally biased region" description="Acidic residues" evidence="10">
    <location>
        <begin position="11"/>
        <end position="28"/>
    </location>
</feature>
<dbReference type="CDD" id="cd09888">
    <property type="entry name" value="NGN_Euk"/>
    <property type="match status" value="1"/>
</dbReference>
<dbReference type="CDD" id="cd06083">
    <property type="entry name" value="KOW_Spt5_3"/>
    <property type="match status" value="1"/>
</dbReference>
<dbReference type="InterPro" id="IPR008991">
    <property type="entry name" value="Translation_prot_SH3-like_sf"/>
</dbReference>
<dbReference type="FunFam" id="2.30.30.30:FF:000018">
    <property type="entry name" value="Transcription elongation factor SPT5"/>
    <property type="match status" value="1"/>
</dbReference>
<dbReference type="Pfam" id="PF12815">
    <property type="entry name" value="CTD"/>
    <property type="match status" value="1"/>
</dbReference>
<feature type="domain" description="KOW" evidence="11">
    <location>
        <begin position="726"/>
        <end position="753"/>
    </location>
</feature>
<dbReference type="InterPro" id="IPR041976">
    <property type="entry name" value="KOW_Spt5_3"/>
</dbReference>
<dbReference type="Pfam" id="PF23291">
    <property type="entry name" value="KOW4_SPT5"/>
    <property type="match status" value="1"/>
</dbReference>
<comment type="subunit">
    <text evidence="8">Component of the SPT4-SPT5 complex. Interacts with RNA polymerase II.</text>
</comment>
<dbReference type="SMART" id="SM01104">
    <property type="entry name" value="CTD"/>
    <property type="match status" value="1"/>
</dbReference>
<dbReference type="Pfam" id="PF23037">
    <property type="entry name" value="KOWx_SPT5"/>
    <property type="match status" value="1"/>
</dbReference>
<feature type="region of interest" description="Disordered" evidence="10">
    <location>
        <begin position="896"/>
        <end position="930"/>
    </location>
</feature>
<dbReference type="InterPro" id="IPR039385">
    <property type="entry name" value="NGN_Euk"/>
</dbReference>
<dbReference type="InterPro" id="IPR022581">
    <property type="entry name" value="Spt5_N"/>
</dbReference>
<name>A0A6A6EMR9_9PEZI</name>
<dbReference type="InterPro" id="IPR017071">
    <property type="entry name" value="TF_Spt5_eukaryote"/>
</dbReference>
<feature type="compositionally biased region" description="Acidic residues" evidence="10">
    <location>
        <begin position="41"/>
        <end position="51"/>
    </location>
</feature>
<feature type="compositionally biased region" description="Gly residues" evidence="10">
    <location>
        <begin position="827"/>
        <end position="840"/>
    </location>
</feature>
<dbReference type="InterPro" id="IPR014722">
    <property type="entry name" value="Rib_uL2_dom2"/>
</dbReference>
<feature type="region of interest" description="Disordered" evidence="10">
    <location>
        <begin position="342"/>
        <end position="369"/>
    </location>
</feature>
<feature type="region of interest" description="Disordered" evidence="10">
    <location>
        <begin position="951"/>
        <end position="1030"/>
    </location>
</feature>
<evidence type="ECO:0000256" key="3">
    <source>
        <dbReference type="ARBA" id="ARBA00020181"/>
    </source>
</evidence>
<evidence type="ECO:0000256" key="6">
    <source>
        <dbReference type="ARBA" id="ARBA00023242"/>
    </source>
</evidence>
<dbReference type="InterPro" id="IPR041978">
    <property type="entry name" value="KOW_Spt5_5"/>
</dbReference>
<dbReference type="Gene3D" id="2.30.30.30">
    <property type="match status" value="3"/>
</dbReference>
<dbReference type="InterPro" id="IPR005100">
    <property type="entry name" value="NGN-domain"/>
</dbReference>
<feature type="domain" description="KOW" evidence="11">
    <location>
        <begin position="512"/>
        <end position="540"/>
    </location>
</feature>
<evidence type="ECO:0000256" key="9">
    <source>
        <dbReference type="PIRNR" id="PIRNR036945"/>
    </source>
</evidence>
<keyword evidence="4" id="KW-0507">mRNA processing</keyword>
<dbReference type="InterPro" id="IPR024945">
    <property type="entry name" value="Spt5_C_dom"/>
</dbReference>
<keyword evidence="6 9" id="KW-0539">Nucleus</keyword>
<feature type="compositionally biased region" description="Gly residues" evidence="10">
    <location>
        <begin position="985"/>
        <end position="994"/>
    </location>
</feature>
<evidence type="ECO:0000256" key="8">
    <source>
        <dbReference type="ARBA" id="ARBA00025870"/>
    </source>
</evidence>
<dbReference type="Pfam" id="PF23290">
    <property type="entry name" value="KOW5_SPT5"/>
    <property type="match status" value="1"/>
</dbReference>
<dbReference type="InterPro" id="IPR057936">
    <property type="entry name" value="KOWx_Spt5"/>
</dbReference>
<proteinExistence type="inferred from homology"/>
<sequence length="1030" mass="111120">MSARDLHSGSESEDENFNPEPMVDEDDIPNTGNSRRKPSADDENDEEDEDQGAAPRRQQIDDEEDEDEGPGGDEEDEEDEEDDEDEDDEDVVQRPHKRRKKTRRNQFLDVEAEVDDEDEEEELEGDEEPAEEVHPDDLLEPTGADLDDRRHRELDMKRQVEAQKDAEQIAKELDEKYRRREMQRAQKAAAGAVPLSLPTVNDPLIWAVKCRPGKEREVIMAITKRIDDALSAGRPVGIYSAFERGGTMTGYIYVESDAKQDMVSMIEAIPNVFMGQAQIAIEVKERPDLLRKRKRIQLEEGKFVRMLRPPLYRGDLAKVVEVHANGLDCTVQLVPRLDYGLNEDVNAGPDGNKRKRGGFGRKGERPPPKLFNEAEAKKRHMKHLNMTGSGGSRHITYKGEDYQNGFLLKEVKINHVTNTNVNPKMEEMQLFATVSVDGTETLDLVAVQAAQKAAQSGSAFASGDNIEIYDGEQKGVRGTTVSVTGDIVTLRVTEGDLRGRRIEAPVKTLRKLFRDGDHVKVIGGSKYIDEVGMVTKIKDDKVTLLCDSTQQEITVFSRDLKRAADSATVGNDSDFNLYDLVNVDAATVGCVIKVDREVLRVLDQNGDVRTLLHSQLAPNVNKHRSAVATDRDGSEIRVDDTVKEHGGEGRQGRVLYIYRGHLYVQNRELVENAGIFVVRSTNVTTMAAKSGRAQAAGPDLSKMNPGVQQAGANGNAMPPPRTMGRDKLIGKTVTIRKGPHKGLLGIVKDTNGDEARVELHTKNKQVNIKKELLTVKDPITGNSMDFGGKFPSRSRGGGYTGASPSYSGGKTPGWGNSSRGGPSWGTPAGGRTPGWGGGRTPGWSNDGSRTAYGGDGSRTAYGGDGSRTAYGGDGSRTAYGGATAYGGNDGSRTAYGGFNSGGRTPGGPSWGSAPSNSKSSNNLSAPTPSAYNNAPTPAAYSAPTPGAYGAYSAPTPGGPPMDAPTPGNFSAPTPGDTAQHPTPRGYGGYGGGYGATPAAAPTPGAWAETPWGGGPETPAPSGMDEDPRYD</sequence>
<feature type="compositionally biased region" description="Polar residues" evidence="10">
    <location>
        <begin position="912"/>
        <end position="923"/>
    </location>
</feature>
<dbReference type="PIRSF" id="PIRSF036945">
    <property type="entry name" value="Spt5"/>
    <property type="match status" value="1"/>
</dbReference>
<gene>
    <name evidence="13" type="ORF">K469DRAFT_620313</name>
</gene>
<feature type="compositionally biased region" description="Polar residues" evidence="10">
    <location>
        <begin position="802"/>
        <end position="820"/>
    </location>
</feature>
<evidence type="ECO:0000256" key="1">
    <source>
        <dbReference type="ARBA" id="ARBA00004123"/>
    </source>
</evidence>
<evidence type="ECO:0000313" key="14">
    <source>
        <dbReference type="Proteomes" id="UP000800200"/>
    </source>
</evidence>
<evidence type="ECO:0000259" key="12">
    <source>
        <dbReference type="SMART" id="SM01104"/>
    </source>
</evidence>
<dbReference type="Pfam" id="PF11942">
    <property type="entry name" value="Spt5_N"/>
    <property type="match status" value="1"/>
</dbReference>
<evidence type="ECO:0000256" key="7">
    <source>
        <dbReference type="ARBA" id="ARBA00024691"/>
    </source>
</evidence>
<dbReference type="InterPro" id="IPR036735">
    <property type="entry name" value="NGN_dom_sf"/>
</dbReference>
<dbReference type="GO" id="GO:0006368">
    <property type="term" value="P:transcription elongation by RNA polymerase II"/>
    <property type="evidence" value="ECO:0007669"/>
    <property type="project" value="TreeGrafter"/>
</dbReference>
<evidence type="ECO:0000256" key="4">
    <source>
        <dbReference type="ARBA" id="ARBA00022664"/>
    </source>
</evidence>
<dbReference type="GO" id="GO:0006397">
    <property type="term" value="P:mRNA processing"/>
    <property type="evidence" value="ECO:0007669"/>
    <property type="project" value="UniProtKB-KW"/>
</dbReference>
<dbReference type="Pfam" id="PF23284">
    <property type="entry name" value="KOW2_Spt5"/>
    <property type="match status" value="1"/>
</dbReference>
<dbReference type="FunFam" id="2.30.30.30:FF:000029">
    <property type="entry name" value="Transcription elongation factor SPT5"/>
    <property type="match status" value="1"/>
</dbReference>
<dbReference type="CDD" id="cd06081">
    <property type="entry name" value="KOW_Spt5_1"/>
    <property type="match status" value="1"/>
</dbReference>
<feature type="compositionally biased region" description="Low complexity" evidence="10">
    <location>
        <begin position="995"/>
        <end position="1005"/>
    </location>
</feature>
<protein>
    <recommendedName>
        <fullName evidence="3 9">Transcription elongation factor SPT5</fullName>
    </recommendedName>
</protein>
<feature type="region of interest" description="Disordered" evidence="10">
    <location>
        <begin position="779"/>
        <end position="873"/>
    </location>
</feature>
<keyword evidence="5 9" id="KW-0804">Transcription</keyword>
<dbReference type="CDD" id="cd06084">
    <property type="entry name" value="KOW_Spt5_4"/>
    <property type="match status" value="1"/>
</dbReference>
<accession>A0A6A6EMR9</accession>
<dbReference type="Pfam" id="PF03439">
    <property type="entry name" value="Spt5-NGN"/>
    <property type="match status" value="1"/>
</dbReference>
<feature type="domain" description="KOW" evidence="11">
    <location>
        <begin position="635"/>
        <end position="660"/>
    </location>
</feature>
<feature type="compositionally biased region" description="Basic and acidic residues" evidence="10">
    <location>
        <begin position="1"/>
        <end position="10"/>
    </location>
</feature>
<dbReference type="PANTHER" id="PTHR11125:SF7">
    <property type="entry name" value="TRANSCRIPTION ELONGATION FACTOR SPT5"/>
    <property type="match status" value="1"/>
</dbReference>
<dbReference type="AlphaFoldDB" id="A0A6A6EMR9"/>
<dbReference type="PANTHER" id="PTHR11125">
    <property type="entry name" value="SUPPRESSOR OF TY 5"/>
    <property type="match status" value="1"/>
</dbReference>
<comment type="subcellular location">
    <subcellularLocation>
        <location evidence="1 9">Nucleus</location>
    </subcellularLocation>
</comment>
<evidence type="ECO:0000256" key="5">
    <source>
        <dbReference type="ARBA" id="ARBA00023163"/>
    </source>
</evidence>
<feature type="compositionally biased region" description="Acidic residues" evidence="10">
    <location>
        <begin position="61"/>
        <end position="90"/>
    </location>
</feature>
<dbReference type="InterPro" id="IPR041973">
    <property type="entry name" value="KOW_Spt5_1"/>
</dbReference>
<evidence type="ECO:0000256" key="10">
    <source>
        <dbReference type="SAM" id="MobiDB-lite"/>
    </source>
</evidence>
<evidence type="ECO:0000259" key="11">
    <source>
        <dbReference type="SMART" id="SM00739"/>
    </source>
</evidence>
<dbReference type="GO" id="GO:0006357">
    <property type="term" value="P:regulation of transcription by RNA polymerase II"/>
    <property type="evidence" value="ECO:0007669"/>
    <property type="project" value="InterPro"/>
</dbReference>
<dbReference type="OrthoDB" id="28901at2759"/>
<dbReference type="SUPFAM" id="SSF50104">
    <property type="entry name" value="Translation proteins SH3-like domain"/>
    <property type="match status" value="1"/>
</dbReference>
<dbReference type="GO" id="GO:0003729">
    <property type="term" value="F:mRNA binding"/>
    <property type="evidence" value="ECO:0007669"/>
    <property type="project" value="TreeGrafter"/>
</dbReference>
<dbReference type="Proteomes" id="UP000800200">
    <property type="component" value="Unassembled WGS sequence"/>
</dbReference>
<keyword evidence="14" id="KW-1185">Reference proteome</keyword>
<dbReference type="InterPro" id="IPR041975">
    <property type="entry name" value="KOW_Spt5_2"/>
</dbReference>
<evidence type="ECO:0000313" key="13">
    <source>
        <dbReference type="EMBL" id="KAF2192252.1"/>
    </source>
</evidence>
<feature type="compositionally biased region" description="Gly residues" evidence="10">
    <location>
        <begin position="898"/>
        <end position="909"/>
    </location>
</feature>
<feature type="region of interest" description="Disordered" evidence="10">
    <location>
        <begin position="1"/>
        <end position="148"/>
    </location>
</feature>
<dbReference type="EMBL" id="ML994615">
    <property type="protein sequence ID" value="KAF2192252.1"/>
    <property type="molecule type" value="Genomic_DNA"/>
</dbReference>
<evidence type="ECO:0000256" key="2">
    <source>
        <dbReference type="ARBA" id="ARBA00006956"/>
    </source>
</evidence>
<feature type="domain" description="KOW" evidence="11">
    <location>
        <begin position="297"/>
        <end position="325"/>
    </location>
</feature>
<dbReference type="Gene3D" id="3.30.70.940">
    <property type="entry name" value="NusG, N-terminal domain"/>
    <property type="match status" value="1"/>
</dbReference>
<comment type="similarity">
    <text evidence="2 9">Belongs to the SPT5 family.</text>
</comment>
<feature type="compositionally biased region" description="Acidic residues" evidence="10">
    <location>
        <begin position="110"/>
        <end position="130"/>
    </location>
</feature>
<comment type="function">
    <text evidence="7 9">The SPT4-SPT5 complex mediates both activation and inhibition of transcription elongation, and plays a role in pre-mRNA processing. This complex seems to be important for the stability of the RNA polymerase II elongation machinery on the chromatin template but not for the inherent ability of this machinery to translocate down the gene.</text>
</comment>
<dbReference type="SMART" id="SM00739">
    <property type="entry name" value="KOW"/>
    <property type="match status" value="5"/>
</dbReference>
<dbReference type="GO" id="GO:0032784">
    <property type="term" value="P:regulation of DNA-templated transcription elongation"/>
    <property type="evidence" value="ECO:0007669"/>
    <property type="project" value="InterPro"/>
</dbReference>
<dbReference type="CDD" id="cd06082">
    <property type="entry name" value="KOW_Spt5_2"/>
    <property type="match status" value="1"/>
</dbReference>
<organism evidence="13 14">
    <name type="scientific">Zopfia rhizophila CBS 207.26</name>
    <dbReference type="NCBI Taxonomy" id="1314779"/>
    <lineage>
        <taxon>Eukaryota</taxon>
        <taxon>Fungi</taxon>
        <taxon>Dikarya</taxon>
        <taxon>Ascomycota</taxon>
        <taxon>Pezizomycotina</taxon>
        <taxon>Dothideomycetes</taxon>
        <taxon>Dothideomycetes incertae sedis</taxon>
        <taxon>Zopfiaceae</taxon>
        <taxon>Zopfia</taxon>
    </lineage>
</organism>
<dbReference type="InterPro" id="IPR039659">
    <property type="entry name" value="SPT5"/>
</dbReference>
<dbReference type="InterPro" id="IPR041977">
    <property type="entry name" value="KOW_Spt5_4"/>
</dbReference>
<dbReference type="CDD" id="cd06085">
    <property type="entry name" value="KOW_Spt5_5"/>
    <property type="match status" value="1"/>
</dbReference>
<feature type="compositionally biased region" description="Basic residues" evidence="10">
    <location>
        <begin position="94"/>
        <end position="104"/>
    </location>
</feature>
<dbReference type="Pfam" id="PF23042">
    <property type="entry name" value="KOW1_SPT5"/>
    <property type="match status" value="1"/>
</dbReference>
<dbReference type="GO" id="GO:0032044">
    <property type="term" value="C:DSIF complex"/>
    <property type="evidence" value="ECO:0007669"/>
    <property type="project" value="TreeGrafter"/>
</dbReference>
<reference evidence="13" key="1">
    <citation type="journal article" date="2020" name="Stud. Mycol.">
        <title>101 Dothideomycetes genomes: a test case for predicting lifestyles and emergence of pathogens.</title>
        <authorList>
            <person name="Haridas S."/>
            <person name="Albert R."/>
            <person name="Binder M."/>
            <person name="Bloem J."/>
            <person name="Labutti K."/>
            <person name="Salamov A."/>
            <person name="Andreopoulos B."/>
            <person name="Baker S."/>
            <person name="Barry K."/>
            <person name="Bills G."/>
            <person name="Bluhm B."/>
            <person name="Cannon C."/>
            <person name="Castanera R."/>
            <person name="Culley D."/>
            <person name="Daum C."/>
            <person name="Ezra D."/>
            <person name="Gonzalez J."/>
            <person name="Henrissat B."/>
            <person name="Kuo A."/>
            <person name="Liang C."/>
            <person name="Lipzen A."/>
            <person name="Lutzoni F."/>
            <person name="Magnuson J."/>
            <person name="Mondo S."/>
            <person name="Nolan M."/>
            <person name="Ohm R."/>
            <person name="Pangilinan J."/>
            <person name="Park H.-J."/>
            <person name="Ramirez L."/>
            <person name="Alfaro M."/>
            <person name="Sun H."/>
            <person name="Tritt A."/>
            <person name="Yoshinaga Y."/>
            <person name="Zwiers L.-H."/>
            <person name="Turgeon B."/>
            <person name="Goodwin S."/>
            <person name="Spatafora J."/>
            <person name="Crous P."/>
            <person name="Grigoriev I."/>
        </authorList>
    </citation>
    <scope>NUCLEOTIDE SEQUENCE</scope>
    <source>
        <strain evidence="13">CBS 207.26</strain>
    </source>
</reference>
<feature type="domain" description="KOW" evidence="11">
    <location>
        <begin position="459"/>
        <end position="486"/>
    </location>
</feature>
<dbReference type="InterPro" id="IPR005824">
    <property type="entry name" value="KOW"/>
</dbReference>